<dbReference type="InterPro" id="IPR035906">
    <property type="entry name" value="MetI-like_sf"/>
</dbReference>
<feature type="transmembrane region" description="Helical" evidence="7">
    <location>
        <begin position="125"/>
        <end position="144"/>
    </location>
</feature>
<sequence>MAGTTLVTTAPTPTAPAPRGRPRGTRERPSGWYLAPALAFFGFFAVLPMGLVVYLSFTDWNGFGFPQPSGAANWERLVADGEARDALLLTLLFMVVTWAVQTPIALLIGVWAAGRQRNRAVLSSLFFLPLLLSTAAIALLWASVLDPNFGVTQALPFLDRFNFLGDTDIVIYTVVWVVSWQYVPFHTLLYQGAARQIPHSLYEAATIDGAGRYRQFFTITLPLLKYTVITSSVLMLVGSFTTFDTILILTGGGPGTTTRIAPLYMYITGFSGFEFGYASAIAVLLLVLGAGLSLFVTRITGFRAMQSQQEGS</sequence>
<evidence type="ECO:0000256" key="3">
    <source>
        <dbReference type="ARBA" id="ARBA00022475"/>
    </source>
</evidence>
<dbReference type="PANTHER" id="PTHR30193:SF37">
    <property type="entry name" value="INNER MEMBRANE ABC TRANSPORTER PERMEASE PROTEIN YCJO"/>
    <property type="match status" value="1"/>
</dbReference>
<evidence type="ECO:0000313" key="11">
    <source>
        <dbReference type="Proteomes" id="UP000317484"/>
    </source>
</evidence>
<dbReference type="PANTHER" id="PTHR30193">
    <property type="entry name" value="ABC TRANSPORTER PERMEASE PROTEIN"/>
    <property type="match status" value="1"/>
</dbReference>
<name>A0A521FTI0_9ACTN</name>
<dbReference type="GO" id="GO:0055085">
    <property type="term" value="P:transmembrane transport"/>
    <property type="evidence" value="ECO:0007669"/>
    <property type="project" value="InterPro"/>
</dbReference>
<evidence type="ECO:0000256" key="6">
    <source>
        <dbReference type="ARBA" id="ARBA00023136"/>
    </source>
</evidence>
<keyword evidence="11" id="KW-1185">Reference proteome</keyword>
<keyword evidence="2 7" id="KW-0813">Transport</keyword>
<dbReference type="PROSITE" id="PS50928">
    <property type="entry name" value="ABC_TM1"/>
    <property type="match status" value="1"/>
</dbReference>
<dbReference type="EMBL" id="FXTJ01000017">
    <property type="protein sequence ID" value="SMO99535.1"/>
    <property type="molecule type" value="Genomic_DNA"/>
</dbReference>
<evidence type="ECO:0000256" key="4">
    <source>
        <dbReference type="ARBA" id="ARBA00022692"/>
    </source>
</evidence>
<feature type="domain" description="ABC transmembrane type-1" evidence="9">
    <location>
        <begin position="87"/>
        <end position="296"/>
    </location>
</feature>
<feature type="compositionally biased region" description="Low complexity" evidence="8">
    <location>
        <begin position="1"/>
        <end position="12"/>
    </location>
</feature>
<dbReference type="SUPFAM" id="SSF161098">
    <property type="entry name" value="MetI-like"/>
    <property type="match status" value="1"/>
</dbReference>
<feature type="transmembrane region" description="Helical" evidence="7">
    <location>
        <begin position="86"/>
        <end position="113"/>
    </location>
</feature>
<evidence type="ECO:0000256" key="5">
    <source>
        <dbReference type="ARBA" id="ARBA00022989"/>
    </source>
</evidence>
<comment type="subcellular location">
    <subcellularLocation>
        <location evidence="1 7">Cell membrane</location>
        <topology evidence="1 7">Multi-pass membrane protein</topology>
    </subcellularLocation>
</comment>
<keyword evidence="4 7" id="KW-0812">Transmembrane</keyword>
<dbReference type="InterPro" id="IPR000515">
    <property type="entry name" value="MetI-like"/>
</dbReference>
<feature type="transmembrane region" description="Helical" evidence="7">
    <location>
        <begin position="31"/>
        <end position="57"/>
    </location>
</feature>
<dbReference type="GO" id="GO:0005886">
    <property type="term" value="C:plasma membrane"/>
    <property type="evidence" value="ECO:0007669"/>
    <property type="project" value="UniProtKB-SubCell"/>
</dbReference>
<feature type="transmembrane region" description="Helical" evidence="7">
    <location>
        <begin position="263"/>
        <end position="296"/>
    </location>
</feature>
<dbReference type="AlphaFoldDB" id="A0A521FTI0"/>
<feature type="region of interest" description="Disordered" evidence="8">
    <location>
        <begin position="1"/>
        <end position="27"/>
    </location>
</feature>
<dbReference type="Pfam" id="PF00528">
    <property type="entry name" value="BPD_transp_1"/>
    <property type="match status" value="1"/>
</dbReference>
<gene>
    <name evidence="10" type="ORF">SAMN06273567_11741</name>
</gene>
<evidence type="ECO:0000256" key="8">
    <source>
        <dbReference type="SAM" id="MobiDB-lite"/>
    </source>
</evidence>
<dbReference type="CDD" id="cd06261">
    <property type="entry name" value="TM_PBP2"/>
    <property type="match status" value="1"/>
</dbReference>
<protein>
    <submittedName>
        <fullName evidence="10">Raffinose/stachyose/melibiose transport system permease protein/xylobiose transport system permease protein</fullName>
    </submittedName>
</protein>
<dbReference type="SUPFAM" id="SSF160964">
    <property type="entry name" value="MalF N-terminal region-like"/>
    <property type="match status" value="1"/>
</dbReference>
<reference evidence="10 11" key="1">
    <citation type="submission" date="2017-05" db="EMBL/GenBank/DDBJ databases">
        <authorList>
            <person name="Varghese N."/>
            <person name="Submissions S."/>
        </authorList>
    </citation>
    <scope>NUCLEOTIDE SEQUENCE [LARGE SCALE GENOMIC DNA]</scope>
    <source>
        <strain evidence="10 11">DSM 46834</strain>
    </source>
</reference>
<evidence type="ECO:0000256" key="1">
    <source>
        <dbReference type="ARBA" id="ARBA00004651"/>
    </source>
</evidence>
<dbReference type="Proteomes" id="UP000317484">
    <property type="component" value="Unassembled WGS sequence"/>
</dbReference>
<keyword evidence="5 7" id="KW-1133">Transmembrane helix</keyword>
<organism evidence="10 11">
    <name type="scientific">Geodermatophilus aquaeductus</name>
    <dbReference type="NCBI Taxonomy" id="1564161"/>
    <lineage>
        <taxon>Bacteria</taxon>
        <taxon>Bacillati</taxon>
        <taxon>Actinomycetota</taxon>
        <taxon>Actinomycetes</taxon>
        <taxon>Geodermatophilales</taxon>
        <taxon>Geodermatophilaceae</taxon>
        <taxon>Geodermatophilus</taxon>
    </lineage>
</organism>
<keyword evidence="6 7" id="KW-0472">Membrane</keyword>
<dbReference type="InterPro" id="IPR051393">
    <property type="entry name" value="ABC_transporter_permease"/>
</dbReference>
<feature type="transmembrane region" description="Helical" evidence="7">
    <location>
        <begin position="169"/>
        <end position="190"/>
    </location>
</feature>
<keyword evidence="3" id="KW-1003">Cell membrane</keyword>
<evidence type="ECO:0000259" key="9">
    <source>
        <dbReference type="PROSITE" id="PS50928"/>
    </source>
</evidence>
<evidence type="ECO:0000313" key="10">
    <source>
        <dbReference type="EMBL" id="SMO99535.1"/>
    </source>
</evidence>
<comment type="similarity">
    <text evidence="7">Belongs to the binding-protein-dependent transport system permease family.</text>
</comment>
<proteinExistence type="inferred from homology"/>
<evidence type="ECO:0000256" key="7">
    <source>
        <dbReference type="RuleBase" id="RU363032"/>
    </source>
</evidence>
<feature type="transmembrane region" description="Helical" evidence="7">
    <location>
        <begin position="223"/>
        <end position="243"/>
    </location>
</feature>
<dbReference type="RefSeq" id="WP_110910136.1">
    <property type="nucleotide sequence ID" value="NZ_FXTJ01000017.1"/>
</dbReference>
<accession>A0A521FTI0</accession>
<dbReference type="Gene3D" id="1.10.3720.10">
    <property type="entry name" value="MetI-like"/>
    <property type="match status" value="1"/>
</dbReference>
<evidence type="ECO:0000256" key="2">
    <source>
        <dbReference type="ARBA" id="ARBA00022448"/>
    </source>
</evidence>